<dbReference type="RefSeq" id="WP_132611247.1">
    <property type="nucleotide sequence ID" value="NZ_SMKQ01000021.1"/>
</dbReference>
<name>A0A4R4Z360_9ACTN</name>
<dbReference type="EMBL" id="SMKQ01000021">
    <property type="protein sequence ID" value="TDD51329.1"/>
    <property type="molecule type" value="Genomic_DNA"/>
</dbReference>
<evidence type="ECO:0000313" key="1">
    <source>
        <dbReference type="EMBL" id="TDD51329.1"/>
    </source>
</evidence>
<organism evidence="1 2">
    <name type="scientific">Nonomuraea terrae</name>
    <dbReference type="NCBI Taxonomy" id="2530383"/>
    <lineage>
        <taxon>Bacteria</taxon>
        <taxon>Bacillati</taxon>
        <taxon>Actinomycetota</taxon>
        <taxon>Actinomycetes</taxon>
        <taxon>Streptosporangiales</taxon>
        <taxon>Streptosporangiaceae</taxon>
        <taxon>Nonomuraea</taxon>
    </lineage>
</organism>
<accession>A0A4R4Z360</accession>
<dbReference type="PROSITE" id="PS51257">
    <property type="entry name" value="PROKAR_LIPOPROTEIN"/>
    <property type="match status" value="1"/>
</dbReference>
<proteinExistence type="predicted"/>
<dbReference type="AlphaFoldDB" id="A0A4R4Z360"/>
<comment type="caution">
    <text evidence="1">The sequence shown here is derived from an EMBL/GenBank/DDBJ whole genome shotgun (WGS) entry which is preliminary data.</text>
</comment>
<reference evidence="1 2" key="1">
    <citation type="submission" date="2019-03" db="EMBL/GenBank/DDBJ databases">
        <title>Draft genome sequences of novel Actinobacteria.</title>
        <authorList>
            <person name="Sahin N."/>
            <person name="Ay H."/>
            <person name="Saygin H."/>
        </authorList>
    </citation>
    <scope>NUCLEOTIDE SEQUENCE [LARGE SCALE GENOMIC DNA]</scope>
    <source>
        <strain evidence="1 2">CH32</strain>
    </source>
</reference>
<protein>
    <recommendedName>
        <fullName evidence="3">Sensor domain-containing protein</fullName>
    </recommendedName>
</protein>
<sequence>MRRKRGIFAGVLLTGVLAGCGGAERVHDPHAMAQLHELVSKGPQLPDGFTVRPEPAWRLPFAKGDKDCRALLEPAGGRAPGEALTAQVAVSYRGYDLGEQAGVGLARYADAQAGGHLDELAGAMRECRAVRTATGTHLRLLELPIGNVGDEAVGARLRGRLNGYPYALDVVLTRVGDTLVSVVHTGLEGVDAARTRQVVDAAISMASA</sequence>
<gene>
    <name evidence="1" type="ORF">E1286_10750</name>
</gene>
<dbReference type="Proteomes" id="UP000295302">
    <property type="component" value="Unassembled WGS sequence"/>
</dbReference>
<dbReference type="OrthoDB" id="3544477at2"/>
<keyword evidence="2" id="KW-1185">Reference proteome</keyword>
<evidence type="ECO:0008006" key="3">
    <source>
        <dbReference type="Google" id="ProtNLM"/>
    </source>
</evidence>
<evidence type="ECO:0000313" key="2">
    <source>
        <dbReference type="Proteomes" id="UP000295302"/>
    </source>
</evidence>